<sequence>MELVQIGTTGRPHGVRGELSLFVEEVFEDDLLLARAVLIGDQPVPYFVERFRQGGKMTVKFERFDTREQVSLLANKPLWLPANEVSAAPPEEETPWDGVMGYTIEAEGYPELGPIEDILDLPEHYLAEITYNEKTVYIPLHDDLVREVRNEDGRLIMELPAGLLDL</sequence>
<evidence type="ECO:0000256" key="5">
    <source>
        <dbReference type="HAMAP-Rule" id="MF_00014"/>
    </source>
</evidence>
<comment type="function">
    <text evidence="5">An accessory protein needed during the final step in the assembly of 30S ribosomal subunit, possibly for assembly of the head region. Essential for efficient processing of 16S rRNA. May be needed both before and after RbfA during the maturation of 16S rRNA. It has affinity for free ribosomal 30S subunits but not for 70S ribosomes.</text>
</comment>
<keyword evidence="4 5" id="KW-0143">Chaperone</keyword>
<comment type="similarity">
    <text evidence="5">Belongs to the RimM family.</text>
</comment>
<dbReference type="InterPro" id="IPR011961">
    <property type="entry name" value="RimM"/>
</dbReference>
<feature type="domain" description="Ribosome maturation factor RimM PRC barrel" evidence="7">
    <location>
        <begin position="96"/>
        <end position="163"/>
    </location>
</feature>
<dbReference type="OrthoDB" id="9810331at2"/>
<evidence type="ECO:0000256" key="1">
    <source>
        <dbReference type="ARBA" id="ARBA00022490"/>
    </source>
</evidence>
<dbReference type="GO" id="GO:0043022">
    <property type="term" value="F:ribosome binding"/>
    <property type="evidence" value="ECO:0007669"/>
    <property type="project" value="InterPro"/>
</dbReference>
<comment type="caution">
    <text evidence="8">The sequence shown here is derived from an EMBL/GenBank/DDBJ whole genome shotgun (WGS) entry which is preliminary data.</text>
</comment>
<dbReference type="Proteomes" id="UP000308528">
    <property type="component" value="Unassembled WGS sequence"/>
</dbReference>
<dbReference type="EMBL" id="SRSF01000001">
    <property type="protein sequence ID" value="THH41341.1"/>
    <property type="molecule type" value="Genomic_DNA"/>
</dbReference>
<organism evidence="8 9">
    <name type="scientific">Neolewinella litorea</name>
    <dbReference type="NCBI Taxonomy" id="2562452"/>
    <lineage>
        <taxon>Bacteria</taxon>
        <taxon>Pseudomonadati</taxon>
        <taxon>Bacteroidota</taxon>
        <taxon>Saprospiria</taxon>
        <taxon>Saprospirales</taxon>
        <taxon>Lewinellaceae</taxon>
        <taxon>Neolewinella</taxon>
    </lineage>
</organism>
<accession>A0A4S4NSB6</accession>
<comment type="domain">
    <text evidence="5">The PRC barrel domain binds ribosomal protein uS19.</text>
</comment>
<evidence type="ECO:0000256" key="3">
    <source>
        <dbReference type="ARBA" id="ARBA00022552"/>
    </source>
</evidence>
<evidence type="ECO:0000256" key="2">
    <source>
        <dbReference type="ARBA" id="ARBA00022517"/>
    </source>
</evidence>
<keyword evidence="1 5" id="KW-0963">Cytoplasm</keyword>
<dbReference type="AlphaFoldDB" id="A0A4S4NSB6"/>
<dbReference type="Gene3D" id="2.40.30.60">
    <property type="entry name" value="RimM"/>
    <property type="match status" value="1"/>
</dbReference>
<dbReference type="GO" id="GO:0005840">
    <property type="term" value="C:ribosome"/>
    <property type="evidence" value="ECO:0007669"/>
    <property type="project" value="InterPro"/>
</dbReference>
<dbReference type="InterPro" id="IPR002676">
    <property type="entry name" value="RimM_N"/>
</dbReference>
<evidence type="ECO:0000313" key="8">
    <source>
        <dbReference type="EMBL" id="THH41341.1"/>
    </source>
</evidence>
<gene>
    <name evidence="5 8" type="primary">rimM</name>
    <name evidence="8" type="ORF">E4021_01715</name>
</gene>
<keyword evidence="2 5" id="KW-0690">Ribosome biogenesis</keyword>
<dbReference type="SUPFAM" id="SSF50447">
    <property type="entry name" value="Translation proteins"/>
    <property type="match status" value="1"/>
</dbReference>
<keyword evidence="9" id="KW-1185">Reference proteome</keyword>
<dbReference type="InterPro" id="IPR009000">
    <property type="entry name" value="Transl_B-barrel_sf"/>
</dbReference>
<dbReference type="InterPro" id="IPR011033">
    <property type="entry name" value="PRC_barrel-like_sf"/>
</dbReference>
<dbReference type="InterPro" id="IPR036976">
    <property type="entry name" value="RimM_N_sf"/>
</dbReference>
<comment type="subcellular location">
    <subcellularLocation>
        <location evidence="5">Cytoplasm</location>
    </subcellularLocation>
</comment>
<dbReference type="RefSeq" id="WP_136456167.1">
    <property type="nucleotide sequence ID" value="NZ_SRSF01000001.1"/>
</dbReference>
<evidence type="ECO:0000259" key="6">
    <source>
        <dbReference type="Pfam" id="PF01782"/>
    </source>
</evidence>
<dbReference type="Pfam" id="PF01782">
    <property type="entry name" value="RimM"/>
    <property type="match status" value="1"/>
</dbReference>
<keyword evidence="3 5" id="KW-0698">rRNA processing</keyword>
<proteinExistence type="inferred from homology"/>
<dbReference type="InterPro" id="IPR056792">
    <property type="entry name" value="PRC_RimM"/>
</dbReference>
<evidence type="ECO:0000256" key="4">
    <source>
        <dbReference type="ARBA" id="ARBA00023186"/>
    </source>
</evidence>
<reference evidence="8 9" key="1">
    <citation type="submission" date="2019-04" db="EMBL/GenBank/DDBJ databases">
        <title>Lewinella litorea sp. nov., isolated from a marine sand.</title>
        <authorList>
            <person name="Yoon J.-H."/>
        </authorList>
    </citation>
    <scope>NUCLEOTIDE SEQUENCE [LARGE SCALE GENOMIC DNA]</scope>
    <source>
        <strain evidence="8 9">HSMS-39</strain>
    </source>
</reference>
<feature type="domain" description="RimM N-terminal" evidence="6">
    <location>
        <begin position="5"/>
        <end position="82"/>
    </location>
</feature>
<dbReference type="NCBIfam" id="TIGR02273">
    <property type="entry name" value="16S_RimM"/>
    <property type="match status" value="1"/>
</dbReference>
<dbReference type="Gene3D" id="2.30.30.240">
    <property type="entry name" value="PRC-barrel domain"/>
    <property type="match status" value="1"/>
</dbReference>
<evidence type="ECO:0000313" key="9">
    <source>
        <dbReference type="Proteomes" id="UP000308528"/>
    </source>
</evidence>
<dbReference type="GO" id="GO:0005737">
    <property type="term" value="C:cytoplasm"/>
    <property type="evidence" value="ECO:0007669"/>
    <property type="project" value="UniProtKB-SubCell"/>
</dbReference>
<dbReference type="GO" id="GO:0042274">
    <property type="term" value="P:ribosomal small subunit biogenesis"/>
    <property type="evidence" value="ECO:0007669"/>
    <property type="project" value="UniProtKB-UniRule"/>
</dbReference>
<evidence type="ECO:0000259" key="7">
    <source>
        <dbReference type="Pfam" id="PF24986"/>
    </source>
</evidence>
<dbReference type="PANTHER" id="PTHR33692:SF1">
    <property type="entry name" value="RIBOSOME MATURATION FACTOR RIMM"/>
    <property type="match status" value="1"/>
</dbReference>
<name>A0A4S4NSB6_9BACT</name>
<dbReference type="GO" id="GO:0006364">
    <property type="term" value="P:rRNA processing"/>
    <property type="evidence" value="ECO:0007669"/>
    <property type="project" value="UniProtKB-UniRule"/>
</dbReference>
<dbReference type="Pfam" id="PF24986">
    <property type="entry name" value="PRC_RimM"/>
    <property type="match status" value="1"/>
</dbReference>
<comment type="subunit">
    <text evidence="5">Binds ribosomal protein uS19.</text>
</comment>
<protein>
    <recommendedName>
        <fullName evidence="5">Ribosome maturation factor RimM</fullName>
    </recommendedName>
</protein>
<dbReference type="SUPFAM" id="SSF50346">
    <property type="entry name" value="PRC-barrel domain"/>
    <property type="match status" value="1"/>
</dbReference>
<dbReference type="PANTHER" id="PTHR33692">
    <property type="entry name" value="RIBOSOME MATURATION FACTOR RIMM"/>
    <property type="match status" value="1"/>
</dbReference>
<dbReference type="HAMAP" id="MF_00014">
    <property type="entry name" value="Ribosome_mat_RimM"/>
    <property type="match status" value="1"/>
</dbReference>